<evidence type="ECO:0000256" key="3">
    <source>
        <dbReference type="ARBA" id="ARBA00011890"/>
    </source>
</evidence>
<evidence type="ECO:0000256" key="6">
    <source>
        <dbReference type="ARBA" id="ARBA00022679"/>
    </source>
</evidence>
<organism evidence="9 10">
    <name type="scientific">Carpediemonas membranifera</name>
    <dbReference type="NCBI Taxonomy" id="201153"/>
    <lineage>
        <taxon>Eukaryota</taxon>
        <taxon>Metamonada</taxon>
        <taxon>Carpediemonas-like organisms</taxon>
        <taxon>Carpediemonas</taxon>
    </lineage>
</organism>
<evidence type="ECO:0000313" key="10">
    <source>
        <dbReference type="Proteomes" id="UP000717585"/>
    </source>
</evidence>
<dbReference type="Proteomes" id="UP000717585">
    <property type="component" value="Unassembled WGS sequence"/>
</dbReference>
<sequence>MATRTRLLRLLRTFVRTLSAGCLTIHCNSPKFFTTMSWTCSASSHSRLVQNLRNTALIRTDEVFEAFLQTDRRFYCPDSPYQDAPQYIGFGATISAPHMHAIMLEYISENVGRDFDSGPTGLADSEESRPVRVLDVGSGSGWTVAAIANLLACHGLAACVVGIDHCGPLVDQARDNIMADPVAYKYLEDGTIELRVGDGRHGAPDLAPFDIIHVGATAQSIPQPLLSQLRVGGIMLIPLQDQGQYLWLVKKTPTRVEKHRLMGVSFVPLCDISQQLGHGSAIA</sequence>
<reference evidence="9" key="1">
    <citation type="submission" date="2021-05" db="EMBL/GenBank/DDBJ databases">
        <title>A free-living protist that lacks canonical eukaryotic 1 DNA replication and segregation systems.</title>
        <authorList>
            <person name="Salas-Leiva D.E."/>
            <person name="Tromer E.C."/>
            <person name="Curtis B.A."/>
            <person name="Jerlstrom-Hultqvist J."/>
            <person name="Kolisko M."/>
            <person name="Yi Z."/>
            <person name="Salas-Leiva J.S."/>
            <person name="Gallot-Lavallee L."/>
            <person name="Kops G.J.P.L."/>
            <person name="Archibald J.M."/>
            <person name="Simpson A.G.B."/>
            <person name="Roger A.J."/>
        </authorList>
    </citation>
    <scope>NUCLEOTIDE SEQUENCE</scope>
    <source>
        <strain evidence="9">BICM</strain>
    </source>
</reference>
<evidence type="ECO:0000256" key="7">
    <source>
        <dbReference type="ARBA" id="ARBA00022691"/>
    </source>
</evidence>
<keyword evidence="5" id="KW-0489">Methyltransferase</keyword>
<evidence type="ECO:0000313" key="9">
    <source>
        <dbReference type="EMBL" id="KAG9392400.1"/>
    </source>
</evidence>
<comment type="subcellular location">
    <subcellularLocation>
        <location evidence="1">Cytoplasm</location>
    </subcellularLocation>
</comment>
<evidence type="ECO:0000256" key="2">
    <source>
        <dbReference type="ARBA" id="ARBA00005369"/>
    </source>
</evidence>
<feature type="signal peptide" evidence="8">
    <location>
        <begin position="1"/>
        <end position="20"/>
    </location>
</feature>
<dbReference type="EMBL" id="JAHDYR010000038">
    <property type="protein sequence ID" value="KAG9392400.1"/>
    <property type="molecule type" value="Genomic_DNA"/>
</dbReference>
<keyword evidence="6" id="KW-0808">Transferase</keyword>
<dbReference type="InterPro" id="IPR029063">
    <property type="entry name" value="SAM-dependent_MTases_sf"/>
</dbReference>
<dbReference type="AlphaFoldDB" id="A0A8J6AV70"/>
<feature type="chain" id="PRO_5035300508" description="protein-L-isoaspartate(D-aspartate) O-methyltransferase" evidence="8">
    <location>
        <begin position="21"/>
        <end position="283"/>
    </location>
</feature>
<protein>
    <recommendedName>
        <fullName evidence="3">protein-L-isoaspartate(D-aspartate) O-methyltransferase</fullName>
        <ecNumber evidence="3">2.1.1.77</ecNumber>
    </recommendedName>
</protein>
<comment type="caution">
    <text evidence="9">The sequence shown here is derived from an EMBL/GenBank/DDBJ whole genome shotgun (WGS) entry which is preliminary data.</text>
</comment>
<dbReference type="CDD" id="cd02440">
    <property type="entry name" value="AdoMet_MTases"/>
    <property type="match status" value="1"/>
</dbReference>
<keyword evidence="4" id="KW-0963">Cytoplasm</keyword>
<dbReference type="Pfam" id="PF01135">
    <property type="entry name" value="PCMT"/>
    <property type="match status" value="1"/>
</dbReference>
<name>A0A8J6AV70_9EUKA</name>
<gene>
    <name evidence="9" type="ORF">J8273_5390</name>
</gene>
<dbReference type="GO" id="GO:0032259">
    <property type="term" value="P:methylation"/>
    <property type="evidence" value="ECO:0007669"/>
    <property type="project" value="UniProtKB-KW"/>
</dbReference>
<comment type="similarity">
    <text evidence="2">Belongs to the methyltransferase superfamily. L-isoaspartyl/D-aspartyl protein methyltransferase family.</text>
</comment>
<proteinExistence type="inferred from homology"/>
<dbReference type="GO" id="GO:0005737">
    <property type="term" value="C:cytoplasm"/>
    <property type="evidence" value="ECO:0007669"/>
    <property type="project" value="UniProtKB-SubCell"/>
</dbReference>
<keyword evidence="8" id="KW-0732">Signal</keyword>
<dbReference type="GO" id="GO:0004719">
    <property type="term" value="F:protein-L-isoaspartate (D-aspartate) O-methyltransferase activity"/>
    <property type="evidence" value="ECO:0007669"/>
    <property type="project" value="UniProtKB-EC"/>
</dbReference>
<keyword evidence="10" id="KW-1185">Reference proteome</keyword>
<dbReference type="PANTHER" id="PTHR11579">
    <property type="entry name" value="PROTEIN-L-ISOASPARTATE O-METHYLTRANSFERASE"/>
    <property type="match status" value="1"/>
</dbReference>
<evidence type="ECO:0000256" key="4">
    <source>
        <dbReference type="ARBA" id="ARBA00022490"/>
    </source>
</evidence>
<dbReference type="InterPro" id="IPR000682">
    <property type="entry name" value="PCMT"/>
</dbReference>
<dbReference type="PANTHER" id="PTHR11579:SF0">
    <property type="entry name" value="PROTEIN-L-ISOASPARTATE(D-ASPARTATE) O-METHYLTRANSFERASE"/>
    <property type="match status" value="1"/>
</dbReference>
<dbReference type="SUPFAM" id="SSF53335">
    <property type="entry name" value="S-adenosyl-L-methionine-dependent methyltransferases"/>
    <property type="match status" value="1"/>
</dbReference>
<dbReference type="EC" id="2.1.1.77" evidence="3"/>
<evidence type="ECO:0000256" key="1">
    <source>
        <dbReference type="ARBA" id="ARBA00004496"/>
    </source>
</evidence>
<evidence type="ECO:0000256" key="5">
    <source>
        <dbReference type="ARBA" id="ARBA00022603"/>
    </source>
</evidence>
<accession>A0A8J6AV70</accession>
<dbReference type="OrthoDB" id="73890at2759"/>
<evidence type="ECO:0000256" key="8">
    <source>
        <dbReference type="SAM" id="SignalP"/>
    </source>
</evidence>
<keyword evidence="7" id="KW-0949">S-adenosyl-L-methionine</keyword>
<dbReference type="Gene3D" id="3.40.50.150">
    <property type="entry name" value="Vaccinia Virus protein VP39"/>
    <property type="match status" value="1"/>
</dbReference>